<protein>
    <submittedName>
        <fullName evidence="1">Uncharacterized protein</fullName>
    </submittedName>
</protein>
<reference evidence="1 2" key="1">
    <citation type="submission" date="2020-10" db="EMBL/GenBank/DDBJ databases">
        <title>The Coptis chinensis genome and diversification of protoberbering-type alkaloids.</title>
        <authorList>
            <person name="Wang B."/>
            <person name="Shu S."/>
            <person name="Song C."/>
            <person name="Liu Y."/>
        </authorList>
    </citation>
    <scope>NUCLEOTIDE SEQUENCE [LARGE SCALE GENOMIC DNA]</scope>
    <source>
        <strain evidence="1">HL-2020</strain>
        <tissue evidence="1">Leaf</tissue>
    </source>
</reference>
<evidence type="ECO:0000313" key="1">
    <source>
        <dbReference type="EMBL" id="KAF9626649.1"/>
    </source>
</evidence>
<dbReference type="PANTHER" id="PTHR32467">
    <property type="entry name" value="AP2-LIKE ETHYLENE-RESPONSIVE TRANSCRIPTION FACTOR"/>
    <property type="match status" value="1"/>
</dbReference>
<keyword evidence="2" id="KW-1185">Reference proteome</keyword>
<organism evidence="1 2">
    <name type="scientific">Coptis chinensis</name>
    <dbReference type="NCBI Taxonomy" id="261450"/>
    <lineage>
        <taxon>Eukaryota</taxon>
        <taxon>Viridiplantae</taxon>
        <taxon>Streptophyta</taxon>
        <taxon>Embryophyta</taxon>
        <taxon>Tracheophyta</taxon>
        <taxon>Spermatophyta</taxon>
        <taxon>Magnoliopsida</taxon>
        <taxon>Ranunculales</taxon>
        <taxon>Ranunculaceae</taxon>
        <taxon>Coptidoideae</taxon>
        <taxon>Coptis</taxon>
    </lineage>
</organism>
<dbReference type="EMBL" id="JADFTS010000001">
    <property type="protein sequence ID" value="KAF9626649.1"/>
    <property type="molecule type" value="Genomic_DNA"/>
</dbReference>
<dbReference type="PANTHER" id="PTHR32467:SF118">
    <property type="entry name" value="ETHYLENE-RESPONSIVE TRANSCRIPTION FACTOR RAP2-7"/>
    <property type="match status" value="1"/>
</dbReference>
<accession>A0A835MGU6</accession>
<proteinExistence type="predicted"/>
<dbReference type="Proteomes" id="UP000631114">
    <property type="component" value="Unassembled WGS sequence"/>
</dbReference>
<dbReference type="Gene3D" id="3.30.730.10">
    <property type="entry name" value="AP2/ERF domain"/>
    <property type="match status" value="1"/>
</dbReference>
<name>A0A835MGU6_9MAGN</name>
<evidence type="ECO:0000313" key="2">
    <source>
        <dbReference type="Proteomes" id="UP000631114"/>
    </source>
</evidence>
<dbReference type="GO" id="GO:0003700">
    <property type="term" value="F:DNA-binding transcription factor activity"/>
    <property type="evidence" value="ECO:0007669"/>
    <property type="project" value="InterPro"/>
</dbReference>
<dbReference type="OrthoDB" id="207175at2759"/>
<dbReference type="AlphaFoldDB" id="A0A835MGU6"/>
<dbReference type="InterPro" id="IPR036955">
    <property type="entry name" value="AP2/ERF_dom_sf"/>
</dbReference>
<gene>
    <name evidence="1" type="ORF">IFM89_037630</name>
</gene>
<sequence length="155" mass="16934">MKPILVGGLLIHTKVVNSPHRTPQLGKVGRINSRSKVAKNGKHVPQTPISDADSPGMAGTLVAHRIDISLAYDRAAIKFWGVEADINFNLSDYEDDMKQASIQHICFGFLKIRAYDKAAIKCNGGEAITNFEPSTYENEIPESENGGINLHSHPV</sequence>
<comment type="caution">
    <text evidence="1">The sequence shown here is derived from an EMBL/GenBank/DDBJ whole genome shotgun (WGS) entry which is preliminary data.</text>
</comment>